<gene>
    <name evidence="3" type="ORF">PHJA_002078500</name>
</gene>
<dbReference type="OrthoDB" id="908959at2759"/>
<dbReference type="GO" id="GO:0009941">
    <property type="term" value="C:chloroplast envelope"/>
    <property type="evidence" value="ECO:0007669"/>
    <property type="project" value="TreeGrafter"/>
</dbReference>
<dbReference type="InterPro" id="IPR015424">
    <property type="entry name" value="PyrdxlP-dep_Trfase"/>
</dbReference>
<dbReference type="InterPro" id="IPR049316">
    <property type="entry name" value="GDC-P_C"/>
</dbReference>
<comment type="caution">
    <text evidence="3">The sequence shown here is derived from an EMBL/GenBank/DDBJ whole genome shotgun (WGS) entry which is preliminary data.</text>
</comment>
<name>A0A830CT65_9LAMI</name>
<dbReference type="PANTHER" id="PTHR11773:SF1">
    <property type="entry name" value="GLYCINE DEHYDROGENASE (DECARBOXYLATING), MITOCHONDRIAL"/>
    <property type="match status" value="1"/>
</dbReference>
<sequence>MQTTWPSVWRSIMPVLFRGVNGTVAHEFIIDLRGFKNTAGIEPEDVAKRLMDYGFHGPTMSWPGSRYTHDRNQLKAELDRYCDALISIREEISLIEKGQADVHNNVLKGAPHPPSLLMADVWTKPYSREYAAYPAAWLKTAKFWPTTGRVDNVYGDRNLICTLLPVSQMAEEAAAATA</sequence>
<evidence type="ECO:0000313" key="3">
    <source>
        <dbReference type="EMBL" id="GFP99344.1"/>
    </source>
</evidence>
<dbReference type="PANTHER" id="PTHR11773">
    <property type="entry name" value="GLYCINE DEHYDROGENASE, DECARBOXYLATING"/>
    <property type="match status" value="1"/>
</dbReference>
<dbReference type="InterPro" id="IPR020581">
    <property type="entry name" value="GDC_P"/>
</dbReference>
<dbReference type="InterPro" id="IPR015422">
    <property type="entry name" value="PyrdxlP-dep_Trfase_small"/>
</dbReference>
<evidence type="ECO:0000313" key="4">
    <source>
        <dbReference type="Proteomes" id="UP000653305"/>
    </source>
</evidence>
<dbReference type="GO" id="GO:0005739">
    <property type="term" value="C:mitochondrion"/>
    <property type="evidence" value="ECO:0007669"/>
    <property type="project" value="TreeGrafter"/>
</dbReference>
<dbReference type="SUPFAM" id="SSF53383">
    <property type="entry name" value="PLP-dependent transferases"/>
    <property type="match status" value="1"/>
</dbReference>
<dbReference type="GO" id="GO:0048046">
    <property type="term" value="C:apoplast"/>
    <property type="evidence" value="ECO:0007669"/>
    <property type="project" value="TreeGrafter"/>
</dbReference>
<dbReference type="EMBL" id="BMAC01000569">
    <property type="protein sequence ID" value="GFP99344.1"/>
    <property type="molecule type" value="Genomic_DNA"/>
</dbReference>
<dbReference type="GO" id="GO:0005960">
    <property type="term" value="C:glycine cleavage complex"/>
    <property type="evidence" value="ECO:0007669"/>
    <property type="project" value="TreeGrafter"/>
</dbReference>
<dbReference type="Proteomes" id="UP000653305">
    <property type="component" value="Unassembled WGS sequence"/>
</dbReference>
<dbReference type="AlphaFoldDB" id="A0A830CT65"/>
<dbReference type="Gene3D" id="3.90.1150.10">
    <property type="entry name" value="Aspartate Aminotransferase, domain 1"/>
    <property type="match status" value="1"/>
</dbReference>
<dbReference type="GO" id="GO:0016594">
    <property type="term" value="F:glycine binding"/>
    <property type="evidence" value="ECO:0007669"/>
    <property type="project" value="TreeGrafter"/>
</dbReference>
<dbReference type="GO" id="GO:0004375">
    <property type="term" value="F:glycine dehydrogenase (decarboxylating) activity"/>
    <property type="evidence" value="ECO:0007669"/>
    <property type="project" value="InterPro"/>
</dbReference>
<feature type="domain" description="Glycine dehydrogenase C-terminal" evidence="2">
    <location>
        <begin position="12"/>
        <end position="112"/>
    </location>
</feature>
<proteinExistence type="predicted"/>
<accession>A0A830CT65</accession>
<keyword evidence="1" id="KW-0663">Pyridoxal phosphate</keyword>
<evidence type="ECO:0000256" key="1">
    <source>
        <dbReference type="ARBA" id="ARBA00022898"/>
    </source>
</evidence>
<protein>
    <submittedName>
        <fullName evidence="3">Glycine dehydrogenase (Decarboxylating) mitochondrial</fullName>
    </submittedName>
</protein>
<dbReference type="GO" id="GO:0019464">
    <property type="term" value="P:glycine decarboxylation via glycine cleavage system"/>
    <property type="evidence" value="ECO:0007669"/>
    <property type="project" value="TreeGrafter"/>
</dbReference>
<dbReference type="GO" id="GO:0030170">
    <property type="term" value="F:pyridoxal phosphate binding"/>
    <property type="evidence" value="ECO:0007669"/>
    <property type="project" value="TreeGrafter"/>
</dbReference>
<organism evidence="3 4">
    <name type="scientific">Phtheirospermum japonicum</name>
    <dbReference type="NCBI Taxonomy" id="374723"/>
    <lineage>
        <taxon>Eukaryota</taxon>
        <taxon>Viridiplantae</taxon>
        <taxon>Streptophyta</taxon>
        <taxon>Embryophyta</taxon>
        <taxon>Tracheophyta</taxon>
        <taxon>Spermatophyta</taxon>
        <taxon>Magnoliopsida</taxon>
        <taxon>eudicotyledons</taxon>
        <taxon>Gunneridae</taxon>
        <taxon>Pentapetalae</taxon>
        <taxon>asterids</taxon>
        <taxon>lamiids</taxon>
        <taxon>Lamiales</taxon>
        <taxon>Orobanchaceae</taxon>
        <taxon>Orobanchaceae incertae sedis</taxon>
        <taxon>Phtheirospermum</taxon>
    </lineage>
</organism>
<keyword evidence="4" id="KW-1185">Reference proteome</keyword>
<reference evidence="3" key="1">
    <citation type="submission" date="2020-07" db="EMBL/GenBank/DDBJ databases">
        <title>Ethylene signaling mediates host invasion by parasitic plants.</title>
        <authorList>
            <person name="Yoshida S."/>
        </authorList>
    </citation>
    <scope>NUCLEOTIDE SEQUENCE</scope>
    <source>
        <strain evidence="3">Okayama</strain>
    </source>
</reference>
<evidence type="ECO:0000259" key="2">
    <source>
        <dbReference type="Pfam" id="PF21478"/>
    </source>
</evidence>
<dbReference type="Pfam" id="PF21478">
    <property type="entry name" value="GcvP2_C"/>
    <property type="match status" value="1"/>
</dbReference>